<organism evidence="2 3">
    <name type="scientific">Halobacillus trueperi</name>
    <dbReference type="NCBI Taxonomy" id="156205"/>
    <lineage>
        <taxon>Bacteria</taxon>
        <taxon>Bacillati</taxon>
        <taxon>Bacillota</taxon>
        <taxon>Bacilli</taxon>
        <taxon>Bacillales</taxon>
        <taxon>Bacillaceae</taxon>
        <taxon>Halobacillus</taxon>
    </lineage>
</organism>
<evidence type="ECO:0000313" key="2">
    <source>
        <dbReference type="EMBL" id="RDY71027.1"/>
    </source>
</evidence>
<dbReference type="CDD" id="cd00077">
    <property type="entry name" value="HDc"/>
    <property type="match status" value="1"/>
</dbReference>
<dbReference type="AlphaFoldDB" id="A0A3D8VP48"/>
<dbReference type="InterPro" id="IPR037522">
    <property type="entry name" value="HD_GYP_dom"/>
</dbReference>
<proteinExistence type="predicted"/>
<evidence type="ECO:0000259" key="1">
    <source>
        <dbReference type="PROSITE" id="PS51832"/>
    </source>
</evidence>
<accession>A0A3D8VP48</accession>
<dbReference type="InterPro" id="IPR003607">
    <property type="entry name" value="HD/PDEase_dom"/>
</dbReference>
<reference evidence="2 3" key="1">
    <citation type="submission" date="2018-08" db="EMBL/GenBank/DDBJ databases">
        <title>Genome sequence of strict halophilic Halobacillus trueperi SS1 isolated from Lunsu, a salty water body of North West Himalayas.</title>
        <authorList>
            <person name="Gupta S."/>
            <person name="Sharma P."/>
            <person name="Dev K."/>
            <person name="Baumler D."/>
            <person name="Sourirajan A."/>
        </authorList>
    </citation>
    <scope>NUCLEOTIDE SEQUENCE [LARGE SCALE GENOMIC DNA]</scope>
    <source>
        <strain evidence="2 3">SS1</strain>
    </source>
</reference>
<gene>
    <name evidence="2" type="ORF">DXT76_09800</name>
</gene>
<name>A0A3D8VP48_9BACI</name>
<feature type="domain" description="HD-GYP" evidence="1">
    <location>
        <begin position="112"/>
        <end position="321"/>
    </location>
</feature>
<dbReference type="PANTHER" id="PTHR43155">
    <property type="entry name" value="CYCLIC DI-GMP PHOSPHODIESTERASE PA4108-RELATED"/>
    <property type="match status" value="1"/>
</dbReference>
<dbReference type="RefSeq" id="WP_115894077.1">
    <property type="nucleotide sequence ID" value="NZ_QTLC01000035.1"/>
</dbReference>
<dbReference type="PANTHER" id="PTHR43155:SF2">
    <property type="entry name" value="CYCLIC DI-GMP PHOSPHODIESTERASE PA4108"/>
    <property type="match status" value="1"/>
</dbReference>
<dbReference type="EMBL" id="QTLC01000035">
    <property type="protein sequence ID" value="RDY71027.1"/>
    <property type="molecule type" value="Genomic_DNA"/>
</dbReference>
<protein>
    <submittedName>
        <fullName evidence="2">HD-GYP domain-containing protein</fullName>
    </submittedName>
</protein>
<dbReference type="Gene3D" id="1.10.3210.10">
    <property type="entry name" value="Hypothetical protein af1432"/>
    <property type="match status" value="1"/>
</dbReference>
<evidence type="ECO:0000313" key="3">
    <source>
        <dbReference type="Proteomes" id="UP000257032"/>
    </source>
</evidence>
<dbReference type="Pfam" id="PF13487">
    <property type="entry name" value="HD_5"/>
    <property type="match status" value="1"/>
</dbReference>
<comment type="caution">
    <text evidence="2">The sequence shown here is derived from an EMBL/GenBank/DDBJ whole genome shotgun (WGS) entry which is preliminary data.</text>
</comment>
<dbReference type="Proteomes" id="UP000257032">
    <property type="component" value="Unassembled WGS sequence"/>
</dbReference>
<dbReference type="PROSITE" id="PS51832">
    <property type="entry name" value="HD_GYP"/>
    <property type="match status" value="1"/>
</dbReference>
<dbReference type="SUPFAM" id="SSF109604">
    <property type="entry name" value="HD-domain/PDEase-like"/>
    <property type="match status" value="1"/>
</dbReference>
<dbReference type="SMART" id="SM00471">
    <property type="entry name" value="HDc"/>
    <property type="match status" value="1"/>
</dbReference>
<sequence length="365" mass="42000">MRVATSQLEPGCLLTKDVMGRTNRPIVPKNTTIQPVHIDVLKKFKIDIVEVSNRRSDGSLFIASKPTDQEEDLHQEMRSEEPDLPFFESYLAAVQEYKKWFISWQGGSPLNISEIRKVMVPLLERAVDSAGREVFSLHHYTSSKDYIYHHSVAMGLLSSYVASKMGYNYGEWIQVGLAGLLADSGMAKVSERITWKEAPLTEREYEMVKNHPTYSYRNVEKISTLSNHAKVAILQHHERLDGTGYPLGVSQNKIHPFSQIIAVCDMYHAMTSERMYRRKQSPYKVLEEILQEQFGRYDHKVISALVKEMTNYSTGTQIRLSDHREAEVIFVEKTNPTRPLVRIIEDGQILPLKEQLDLHIEEVYE</sequence>